<feature type="transmembrane region" description="Helical" evidence="2">
    <location>
        <begin position="157"/>
        <end position="175"/>
    </location>
</feature>
<feature type="transmembrane region" description="Helical" evidence="2">
    <location>
        <begin position="211"/>
        <end position="231"/>
    </location>
</feature>
<keyword evidence="2" id="KW-1133">Transmembrane helix</keyword>
<sequence length="475" mass="52445">MAAQRHAGAVVRRHADAPDTPVVLAARGSVPVPMTGKRQVATPEAPTSARSTPLPDERARWRWVAAAALYGLTALVFFLSADQAKLTAHTPFNHFALLAQSWLEGRLDLGSEPPAYTGHNDFAVFDGKYFISFPPFPAVLLVPLVKLAGSAELVKDGRFFIVLAGLTPAVLFLALEKLAPRTRRTQVENAALSIFFALGSVYWFTAVQGTVWFAAHVVGALLACVYLYGAIDAAHPVLAGLALGLGFATRTPLGFALPFFLWEFHRVSRDRGDLVTRTTKLGLFAAPCVAILALLLWHNHARFGDPMEFGHTHLVTAWRPRVERWGLFSYHYLPRNLAVMLTSLPYTGVDGVPFQINVHGLALWVTTPLYAWALWPRRTSSLFWALAATAGPLALLDLLYHNSGWVQFGYRFSNDYAPFLFAMIAASGRRLRAPFYALGIVAIAINAFGALTFQRAGFERYYFLERTQRVLHQPD</sequence>
<keyword evidence="4" id="KW-1185">Reference proteome</keyword>
<feature type="transmembrane region" description="Helical" evidence="2">
    <location>
        <begin position="356"/>
        <end position="375"/>
    </location>
</feature>
<dbReference type="KEGG" id="ccro:CMC5_041110"/>
<dbReference type="EMBL" id="CP012159">
    <property type="protein sequence ID" value="AKT39958.1"/>
    <property type="molecule type" value="Genomic_DNA"/>
</dbReference>
<evidence type="ECO:0008006" key="5">
    <source>
        <dbReference type="Google" id="ProtNLM"/>
    </source>
</evidence>
<reference evidence="3 4" key="1">
    <citation type="submission" date="2015-07" db="EMBL/GenBank/DDBJ databases">
        <title>Genome analysis of myxobacterium Chondromyces crocatus Cm c5 reveals a high potential for natural compound synthesis and the genetic basis for the loss of fruiting body formation.</title>
        <authorList>
            <person name="Zaburannyi N."/>
            <person name="Bunk B."/>
            <person name="Maier J."/>
            <person name="Overmann J."/>
            <person name="Mueller R."/>
        </authorList>
    </citation>
    <scope>NUCLEOTIDE SEQUENCE [LARGE SCALE GENOMIC DNA]</scope>
    <source>
        <strain evidence="3 4">Cm c5</strain>
    </source>
</reference>
<feature type="region of interest" description="Disordered" evidence="1">
    <location>
        <begin position="34"/>
        <end position="53"/>
    </location>
</feature>
<accession>A0A0K1EH87</accession>
<evidence type="ECO:0000313" key="3">
    <source>
        <dbReference type="EMBL" id="AKT39958.1"/>
    </source>
</evidence>
<protein>
    <recommendedName>
        <fullName evidence="5">Glycosyltransferase RgtA/B/C/D-like domain-containing protein</fullName>
    </recommendedName>
</protein>
<feature type="transmembrane region" description="Helical" evidence="2">
    <location>
        <begin position="381"/>
        <end position="400"/>
    </location>
</feature>
<keyword evidence="2" id="KW-0812">Transmembrane</keyword>
<name>A0A0K1EH87_CHOCO</name>
<feature type="transmembrane region" description="Helical" evidence="2">
    <location>
        <begin position="435"/>
        <end position="453"/>
    </location>
</feature>
<feature type="transmembrane region" description="Helical" evidence="2">
    <location>
        <begin position="238"/>
        <end position="261"/>
    </location>
</feature>
<dbReference type="AlphaFoldDB" id="A0A0K1EH87"/>
<feature type="transmembrane region" description="Helical" evidence="2">
    <location>
        <begin position="187"/>
        <end position="205"/>
    </location>
</feature>
<evidence type="ECO:0000313" key="4">
    <source>
        <dbReference type="Proteomes" id="UP000067626"/>
    </source>
</evidence>
<organism evidence="3 4">
    <name type="scientific">Chondromyces crocatus</name>
    <dbReference type="NCBI Taxonomy" id="52"/>
    <lineage>
        <taxon>Bacteria</taxon>
        <taxon>Pseudomonadati</taxon>
        <taxon>Myxococcota</taxon>
        <taxon>Polyangia</taxon>
        <taxon>Polyangiales</taxon>
        <taxon>Polyangiaceae</taxon>
        <taxon>Chondromyces</taxon>
    </lineage>
</organism>
<feature type="transmembrane region" description="Helical" evidence="2">
    <location>
        <begin position="63"/>
        <end position="81"/>
    </location>
</feature>
<proteinExistence type="predicted"/>
<feature type="transmembrane region" description="Helical" evidence="2">
    <location>
        <begin position="281"/>
        <end position="297"/>
    </location>
</feature>
<dbReference type="Proteomes" id="UP000067626">
    <property type="component" value="Chromosome"/>
</dbReference>
<evidence type="ECO:0000256" key="2">
    <source>
        <dbReference type="SAM" id="Phobius"/>
    </source>
</evidence>
<evidence type="ECO:0000256" key="1">
    <source>
        <dbReference type="SAM" id="MobiDB-lite"/>
    </source>
</evidence>
<gene>
    <name evidence="3" type="ORF">CMC5_041110</name>
</gene>
<dbReference type="STRING" id="52.CMC5_041110"/>
<keyword evidence="2" id="KW-0472">Membrane</keyword>